<accession>A0A0E0GF19</accession>
<feature type="compositionally biased region" description="Polar residues" evidence="1">
    <location>
        <begin position="67"/>
        <end position="79"/>
    </location>
</feature>
<dbReference type="Gramene" id="ONIVA02G40520.1">
    <property type="protein sequence ID" value="ONIVA02G40520.1"/>
    <property type="gene ID" value="ONIVA02G40520"/>
</dbReference>
<evidence type="ECO:0000256" key="1">
    <source>
        <dbReference type="SAM" id="MobiDB-lite"/>
    </source>
</evidence>
<evidence type="ECO:0000313" key="2">
    <source>
        <dbReference type="EnsemblPlants" id="ONIVA02G40520.1"/>
    </source>
</evidence>
<feature type="region of interest" description="Disordered" evidence="1">
    <location>
        <begin position="1"/>
        <end position="79"/>
    </location>
</feature>
<reference evidence="2" key="1">
    <citation type="submission" date="2015-04" db="UniProtKB">
        <authorList>
            <consortium name="EnsemblPlants"/>
        </authorList>
    </citation>
    <scope>IDENTIFICATION</scope>
    <source>
        <strain evidence="2">SL10</strain>
    </source>
</reference>
<proteinExistence type="predicted"/>
<protein>
    <submittedName>
        <fullName evidence="2">Uncharacterized protein</fullName>
    </submittedName>
</protein>
<reference evidence="2" key="2">
    <citation type="submission" date="2018-04" db="EMBL/GenBank/DDBJ databases">
        <title>OnivRS2 (Oryza nivara Reference Sequence Version 2).</title>
        <authorList>
            <person name="Zhang J."/>
            <person name="Kudrna D."/>
            <person name="Lee S."/>
            <person name="Talag J."/>
            <person name="Rajasekar S."/>
            <person name="Welchert J."/>
            <person name="Hsing Y.-I."/>
            <person name="Wing R.A."/>
        </authorList>
    </citation>
    <scope>NUCLEOTIDE SEQUENCE [LARGE SCALE GENOMIC DNA]</scope>
    <source>
        <strain evidence="2">SL10</strain>
    </source>
</reference>
<feature type="compositionally biased region" description="Low complexity" evidence="1">
    <location>
        <begin position="18"/>
        <end position="34"/>
    </location>
</feature>
<name>A0A0E0GF19_ORYNI</name>
<organism evidence="2">
    <name type="scientific">Oryza nivara</name>
    <name type="common">Indian wild rice</name>
    <name type="synonym">Oryza sativa f. spontanea</name>
    <dbReference type="NCBI Taxonomy" id="4536"/>
    <lineage>
        <taxon>Eukaryota</taxon>
        <taxon>Viridiplantae</taxon>
        <taxon>Streptophyta</taxon>
        <taxon>Embryophyta</taxon>
        <taxon>Tracheophyta</taxon>
        <taxon>Spermatophyta</taxon>
        <taxon>Magnoliopsida</taxon>
        <taxon>Liliopsida</taxon>
        <taxon>Poales</taxon>
        <taxon>Poaceae</taxon>
        <taxon>BOP clade</taxon>
        <taxon>Oryzoideae</taxon>
        <taxon>Oryzeae</taxon>
        <taxon>Oryzinae</taxon>
        <taxon>Oryza</taxon>
    </lineage>
</organism>
<dbReference type="Proteomes" id="UP000006591">
    <property type="component" value="Chromosome 2"/>
</dbReference>
<sequence length="114" mass="11836">MLISLSDRAASRAGGRQATTSTSSSKRSSAAYTTTRDEAAAERGLSSATHAGRRRTTATATARLPLQPTNQITTASTGGIPSRSPFDSLLLLRLVVAVVEFVSQSPPPLPLGRA</sequence>
<dbReference type="AlphaFoldDB" id="A0A0E0GF19"/>
<dbReference type="HOGENOM" id="CLU_2125077_0_0_1"/>
<keyword evidence="3" id="KW-1185">Reference proteome</keyword>
<evidence type="ECO:0000313" key="3">
    <source>
        <dbReference type="Proteomes" id="UP000006591"/>
    </source>
</evidence>
<dbReference type="EnsemblPlants" id="ONIVA02G40520.1">
    <property type="protein sequence ID" value="ONIVA02G40520.1"/>
    <property type="gene ID" value="ONIVA02G40520"/>
</dbReference>